<comment type="caution">
    <text evidence="4">The sequence shown here is derived from an EMBL/GenBank/DDBJ whole genome shotgun (WGS) entry which is preliminary data.</text>
</comment>
<feature type="domain" description="HTH tetR-type" evidence="3">
    <location>
        <begin position="15"/>
        <end position="76"/>
    </location>
</feature>
<dbReference type="InterPro" id="IPR001647">
    <property type="entry name" value="HTH_TetR"/>
</dbReference>
<dbReference type="OrthoDB" id="5242520at2"/>
<dbReference type="EMBL" id="AGUD01000106">
    <property type="protein sequence ID" value="EHN11419.1"/>
    <property type="molecule type" value="Genomic_DNA"/>
</dbReference>
<evidence type="ECO:0000313" key="4">
    <source>
        <dbReference type="EMBL" id="EHN11419.1"/>
    </source>
</evidence>
<dbReference type="InterPro" id="IPR009057">
    <property type="entry name" value="Homeodomain-like_sf"/>
</dbReference>
<reference evidence="4 5" key="1">
    <citation type="journal article" date="2013" name="Biodegradation">
        <title>Quantitative proteomic analysis of ibuprofen-degrading Patulibacter sp. strain I11.</title>
        <authorList>
            <person name="Almeida B."/>
            <person name="Kjeldal H."/>
            <person name="Lolas I."/>
            <person name="Knudsen A.D."/>
            <person name="Carvalho G."/>
            <person name="Nielsen K.L."/>
            <person name="Barreto Crespo M.T."/>
            <person name="Stensballe A."/>
            <person name="Nielsen J.L."/>
        </authorList>
    </citation>
    <scope>NUCLEOTIDE SEQUENCE [LARGE SCALE GENOMIC DNA]</scope>
    <source>
        <strain evidence="4 5">I11</strain>
    </source>
</reference>
<keyword evidence="1 2" id="KW-0238">DNA-binding</keyword>
<dbReference type="Pfam" id="PF00440">
    <property type="entry name" value="TetR_N"/>
    <property type="match status" value="1"/>
</dbReference>
<proteinExistence type="predicted"/>
<dbReference type="SUPFAM" id="SSF48498">
    <property type="entry name" value="Tetracyclin repressor-like, C-terminal domain"/>
    <property type="match status" value="1"/>
</dbReference>
<dbReference type="Pfam" id="PF21313">
    <property type="entry name" value="EthR_C"/>
    <property type="match status" value="1"/>
</dbReference>
<sequence length="210" mass="23604">MPPSPRRAETTSKRAQVQEDVLRAMEDLLGEGETYADLNVERLAGRAGISRTAFYFYFRDKREVLERLTSTVAEQLYIAADAWFSGQGVRSDVLRSAIAEIAEIFLQHGSLLRAIVEVSTYERDVSDHWRALIGRFIDATERRILSEQEAGNAPAFPARSTAFALVWGVERTLYQQIARESEFSMDGIVEALAGAWLRTIYGRPDAILEA</sequence>
<evidence type="ECO:0000256" key="2">
    <source>
        <dbReference type="PROSITE-ProRule" id="PRU00335"/>
    </source>
</evidence>
<dbReference type="InterPro" id="IPR049397">
    <property type="entry name" value="EthR_C"/>
</dbReference>
<name>H0E4G7_9ACTN</name>
<evidence type="ECO:0000259" key="3">
    <source>
        <dbReference type="PROSITE" id="PS50977"/>
    </source>
</evidence>
<dbReference type="Proteomes" id="UP000005143">
    <property type="component" value="Unassembled WGS sequence"/>
</dbReference>
<dbReference type="SUPFAM" id="SSF46689">
    <property type="entry name" value="Homeodomain-like"/>
    <property type="match status" value="1"/>
</dbReference>
<accession>H0E4G7</accession>
<keyword evidence="5" id="KW-1185">Reference proteome</keyword>
<feature type="DNA-binding region" description="H-T-H motif" evidence="2">
    <location>
        <begin position="39"/>
        <end position="58"/>
    </location>
</feature>
<evidence type="ECO:0000256" key="1">
    <source>
        <dbReference type="ARBA" id="ARBA00023125"/>
    </source>
</evidence>
<evidence type="ECO:0000313" key="5">
    <source>
        <dbReference type="Proteomes" id="UP000005143"/>
    </source>
</evidence>
<dbReference type="GO" id="GO:0003677">
    <property type="term" value="F:DNA binding"/>
    <property type="evidence" value="ECO:0007669"/>
    <property type="project" value="UniProtKB-UniRule"/>
</dbReference>
<dbReference type="PROSITE" id="PS50977">
    <property type="entry name" value="HTH_TETR_2"/>
    <property type="match status" value="1"/>
</dbReference>
<dbReference type="Gene3D" id="1.10.357.10">
    <property type="entry name" value="Tetracycline Repressor, domain 2"/>
    <property type="match status" value="1"/>
</dbReference>
<dbReference type="InterPro" id="IPR036271">
    <property type="entry name" value="Tet_transcr_reg_TetR-rel_C_sf"/>
</dbReference>
<organism evidence="4 5">
    <name type="scientific">Patulibacter medicamentivorans</name>
    <dbReference type="NCBI Taxonomy" id="1097667"/>
    <lineage>
        <taxon>Bacteria</taxon>
        <taxon>Bacillati</taxon>
        <taxon>Actinomycetota</taxon>
        <taxon>Thermoleophilia</taxon>
        <taxon>Solirubrobacterales</taxon>
        <taxon>Patulibacteraceae</taxon>
        <taxon>Patulibacter</taxon>
    </lineage>
</organism>
<dbReference type="RefSeq" id="WP_007573295.1">
    <property type="nucleotide sequence ID" value="NZ_AGUD01000106.1"/>
</dbReference>
<gene>
    <name evidence="4" type="ORF">PAI11_16980</name>
</gene>
<dbReference type="Gene3D" id="1.10.10.60">
    <property type="entry name" value="Homeodomain-like"/>
    <property type="match status" value="1"/>
</dbReference>
<protein>
    <submittedName>
        <fullName evidence="4">Transcriptional regulator TetR family</fullName>
    </submittedName>
</protein>
<dbReference type="AlphaFoldDB" id="H0E4G7"/>